<sequence>MTQISLIIIEFGERGTVINQKSEVKEILKGPYVEGVSVLKVTTINFVFKFFSFVLVKTITRKKVKLEFNVNDAARKETYKKTKKGLLNKVEELSILCRIEVRGESGVLSKFRTMTKLEKKKKMMNQETFKKQRVLKIKEQTKKLRKDNRDK</sequence>
<dbReference type="GO" id="GO:0000981">
    <property type="term" value="F:DNA-binding transcription factor activity, RNA polymerase II-specific"/>
    <property type="evidence" value="ECO:0000318"/>
    <property type="project" value="GO_Central"/>
</dbReference>
<evidence type="ECO:0000256" key="5">
    <source>
        <dbReference type="ARBA" id="ARBA00023242"/>
    </source>
</evidence>
<dbReference type="GO" id="GO:0005634">
    <property type="term" value="C:nucleus"/>
    <property type="evidence" value="ECO:0007669"/>
    <property type="project" value="UniProtKB-SubCell"/>
</dbReference>
<protein>
    <submittedName>
        <fullName evidence="7">SRF-type transcription factor (DNA-binding and dimerization domain) protein</fullName>
    </submittedName>
</protein>
<reference evidence="7 9" key="1">
    <citation type="journal article" date="2011" name="Nature">
        <title>The Medicago genome provides insight into the evolution of rhizobial symbioses.</title>
        <authorList>
            <person name="Young N.D."/>
            <person name="Debelle F."/>
            <person name="Oldroyd G.E."/>
            <person name="Geurts R."/>
            <person name="Cannon S.B."/>
            <person name="Udvardi M.K."/>
            <person name="Benedito V.A."/>
            <person name="Mayer K.F."/>
            <person name="Gouzy J."/>
            <person name="Schoof H."/>
            <person name="Van de Peer Y."/>
            <person name="Proost S."/>
            <person name="Cook D.R."/>
            <person name="Meyers B.C."/>
            <person name="Spannagl M."/>
            <person name="Cheung F."/>
            <person name="De Mita S."/>
            <person name="Krishnakumar V."/>
            <person name="Gundlach H."/>
            <person name="Zhou S."/>
            <person name="Mudge J."/>
            <person name="Bharti A.K."/>
            <person name="Murray J.D."/>
            <person name="Naoumkina M.A."/>
            <person name="Rosen B."/>
            <person name="Silverstein K.A."/>
            <person name="Tang H."/>
            <person name="Rombauts S."/>
            <person name="Zhao P.X."/>
            <person name="Zhou P."/>
            <person name="Barbe V."/>
            <person name="Bardou P."/>
            <person name="Bechner M."/>
            <person name="Bellec A."/>
            <person name="Berger A."/>
            <person name="Berges H."/>
            <person name="Bidwell S."/>
            <person name="Bisseling T."/>
            <person name="Choisne N."/>
            <person name="Couloux A."/>
            <person name="Denny R."/>
            <person name="Deshpande S."/>
            <person name="Dai X."/>
            <person name="Doyle J.J."/>
            <person name="Dudez A.M."/>
            <person name="Farmer A.D."/>
            <person name="Fouteau S."/>
            <person name="Franken C."/>
            <person name="Gibelin C."/>
            <person name="Gish J."/>
            <person name="Goldstein S."/>
            <person name="Gonzalez A.J."/>
            <person name="Green P.J."/>
            <person name="Hallab A."/>
            <person name="Hartog M."/>
            <person name="Hua A."/>
            <person name="Humphray S.J."/>
            <person name="Jeong D.H."/>
            <person name="Jing Y."/>
            <person name="Jocker A."/>
            <person name="Kenton S.M."/>
            <person name="Kim D.J."/>
            <person name="Klee K."/>
            <person name="Lai H."/>
            <person name="Lang C."/>
            <person name="Lin S."/>
            <person name="Macmil S.L."/>
            <person name="Magdelenat G."/>
            <person name="Matthews L."/>
            <person name="McCorrison J."/>
            <person name="Monaghan E.L."/>
            <person name="Mun J.H."/>
            <person name="Najar F.Z."/>
            <person name="Nicholson C."/>
            <person name="Noirot C."/>
            <person name="O'Bleness M."/>
            <person name="Paule C.R."/>
            <person name="Poulain J."/>
            <person name="Prion F."/>
            <person name="Qin B."/>
            <person name="Qu C."/>
            <person name="Retzel E.F."/>
            <person name="Riddle C."/>
            <person name="Sallet E."/>
            <person name="Samain S."/>
            <person name="Samson N."/>
            <person name="Sanders I."/>
            <person name="Saurat O."/>
            <person name="Scarpelli C."/>
            <person name="Schiex T."/>
            <person name="Segurens B."/>
            <person name="Severin A.J."/>
            <person name="Sherrier D.J."/>
            <person name="Shi R."/>
            <person name="Sims S."/>
            <person name="Singer S.R."/>
            <person name="Sinharoy S."/>
            <person name="Sterck L."/>
            <person name="Viollet A."/>
            <person name="Wang B.B."/>
            <person name="Wang K."/>
            <person name="Wang M."/>
            <person name="Wang X."/>
            <person name="Warfsmann J."/>
            <person name="Weissenbach J."/>
            <person name="White D.D."/>
            <person name="White J.D."/>
            <person name="Wiley G.B."/>
            <person name="Wincker P."/>
            <person name="Xing Y."/>
            <person name="Yang L."/>
            <person name="Yao Z."/>
            <person name="Ying F."/>
            <person name="Zhai J."/>
            <person name="Zhou L."/>
            <person name="Zuber A."/>
            <person name="Denarie J."/>
            <person name="Dixon R.A."/>
            <person name="May G.D."/>
            <person name="Schwartz D.C."/>
            <person name="Rogers J."/>
            <person name="Quetier F."/>
            <person name="Town C.D."/>
            <person name="Roe B.A."/>
        </authorList>
    </citation>
    <scope>NUCLEOTIDE SEQUENCE [LARGE SCALE GENOMIC DNA]</scope>
    <source>
        <strain evidence="7">A17</strain>
        <strain evidence="8 9">cv. Jemalong A17</strain>
    </source>
</reference>
<evidence type="ECO:0000256" key="2">
    <source>
        <dbReference type="ARBA" id="ARBA00023015"/>
    </source>
</evidence>
<keyword evidence="3" id="KW-0238">DNA-binding</keyword>
<dbReference type="PaxDb" id="3880-AES79095"/>
<dbReference type="InterPro" id="IPR002100">
    <property type="entry name" value="TF_MADSbox"/>
</dbReference>
<dbReference type="Proteomes" id="UP000002051">
    <property type="component" value="Unassembled WGS sequence"/>
</dbReference>
<dbReference type="Pfam" id="PF00319">
    <property type="entry name" value="SRF-TF"/>
    <property type="match status" value="1"/>
</dbReference>
<dbReference type="PRINTS" id="PR00404">
    <property type="entry name" value="MADSDOMAIN"/>
</dbReference>
<comment type="subcellular location">
    <subcellularLocation>
        <location evidence="1">Nucleus</location>
    </subcellularLocation>
</comment>
<dbReference type="Gene3D" id="3.40.1810.10">
    <property type="entry name" value="Transcription factor, MADS-box"/>
    <property type="match status" value="1"/>
</dbReference>
<dbReference type="HOGENOM" id="CLU_1734216_0_0_1"/>
<keyword evidence="2" id="KW-0805">Transcription regulation</keyword>
<evidence type="ECO:0000313" key="8">
    <source>
        <dbReference type="EnsemblPlants" id="AES79095"/>
    </source>
</evidence>
<dbReference type="eggNOG" id="KOG0014">
    <property type="taxonomic scope" value="Eukaryota"/>
</dbReference>
<accession>A0A0C3W646</accession>
<keyword evidence="5" id="KW-0539">Nucleus</keyword>
<evidence type="ECO:0000313" key="7">
    <source>
        <dbReference type="EMBL" id="AES79095.2"/>
    </source>
</evidence>
<dbReference type="STRING" id="3880.G7L066"/>
<dbReference type="GO" id="GO:0046983">
    <property type="term" value="F:protein dimerization activity"/>
    <property type="evidence" value="ECO:0007669"/>
    <property type="project" value="InterPro"/>
</dbReference>
<name>G7L066_MEDTR</name>
<evidence type="ECO:0000256" key="4">
    <source>
        <dbReference type="ARBA" id="ARBA00023163"/>
    </source>
</evidence>
<reference evidence="8" key="3">
    <citation type="submission" date="2015-04" db="UniProtKB">
        <authorList>
            <consortium name="EnsemblPlants"/>
        </authorList>
    </citation>
    <scope>IDENTIFICATION</scope>
    <source>
        <strain evidence="8">cv. Jemalong A17</strain>
    </source>
</reference>
<evidence type="ECO:0000256" key="1">
    <source>
        <dbReference type="ARBA" id="ARBA00004123"/>
    </source>
</evidence>
<proteinExistence type="predicted"/>
<dbReference type="GO" id="GO:0000978">
    <property type="term" value="F:RNA polymerase II cis-regulatory region sequence-specific DNA binding"/>
    <property type="evidence" value="ECO:0000318"/>
    <property type="project" value="GO_Central"/>
</dbReference>
<keyword evidence="9" id="KW-1185">Reference proteome</keyword>
<feature type="domain" description="MADS-box" evidence="6">
    <location>
        <begin position="59"/>
        <end position="101"/>
    </location>
</feature>
<organism evidence="7 9">
    <name type="scientific">Medicago truncatula</name>
    <name type="common">Barrel medic</name>
    <name type="synonym">Medicago tribuloides</name>
    <dbReference type="NCBI Taxonomy" id="3880"/>
    <lineage>
        <taxon>Eukaryota</taxon>
        <taxon>Viridiplantae</taxon>
        <taxon>Streptophyta</taxon>
        <taxon>Embryophyta</taxon>
        <taxon>Tracheophyta</taxon>
        <taxon>Spermatophyta</taxon>
        <taxon>Magnoliopsida</taxon>
        <taxon>eudicotyledons</taxon>
        <taxon>Gunneridae</taxon>
        <taxon>Pentapetalae</taxon>
        <taxon>rosids</taxon>
        <taxon>fabids</taxon>
        <taxon>Fabales</taxon>
        <taxon>Fabaceae</taxon>
        <taxon>Papilionoideae</taxon>
        <taxon>50 kb inversion clade</taxon>
        <taxon>NPAAA clade</taxon>
        <taxon>Hologalegina</taxon>
        <taxon>IRL clade</taxon>
        <taxon>Trifolieae</taxon>
        <taxon>Medicago</taxon>
    </lineage>
</organism>
<dbReference type="AlphaFoldDB" id="G7L066"/>
<reference evidence="7 9" key="2">
    <citation type="journal article" date="2014" name="BMC Genomics">
        <title>An improved genome release (version Mt4.0) for the model legume Medicago truncatula.</title>
        <authorList>
            <person name="Tang H."/>
            <person name="Krishnakumar V."/>
            <person name="Bidwell S."/>
            <person name="Rosen B."/>
            <person name="Chan A."/>
            <person name="Zhou S."/>
            <person name="Gentzbittel L."/>
            <person name="Childs K.L."/>
            <person name="Yandell M."/>
            <person name="Gundlach H."/>
            <person name="Mayer K.F."/>
            <person name="Schwartz D.C."/>
            <person name="Town C.D."/>
        </authorList>
    </citation>
    <scope>GENOME REANNOTATION</scope>
    <source>
        <strain evidence="7">A17</strain>
        <strain evidence="8 9">cv. Jemalong A17</strain>
    </source>
</reference>
<evidence type="ECO:0000259" key="6">
    <source>
        <dbReference type="PROSITE" id="PS50066"/>
    </source>
</evidence>
<dbReference type="SUPFAM" id="SSF55455">
    <property type="entry name" value="SRF-like"/>
    <property type="match status" value="1"/>
</dbReference>
<dbReference type="PROSITE" id="PS50066">
    <property type="entry name" value="MADS_BOX_2"/>
    <property type="match status" value="1"/>
</dbReference>
<accession>G7L066</accession>
<keyword evidence="4" id="KW-0804">Transcription</keyword>
<dbReference type="GO" id="GO:0006357">
    <property type="term" value="P:regulation of transcription by RNA polymerase II"/>
    <property type="evidence" value="ECO:0000318"/>
    <property type="project" value="GO_Central"/>
</dbReference>
<dbReference type="EMBL" id="CM001223">
    <property type="protein sequence ID" value="AES79095.2"/>
    <property type="molecule type" value="Genomic_DNA"/>
</dbReference>
<dbReference type="InterPro" id="IPR036879">
    <property type="entry name" value="TF_MADSbox_sf"/>
</dbReference>
<dbReference type="SMART" id="SM00432">
    <property type="entry name" value="MADS"/>
    <property type="match status" value="1"/>
</dbReference>
<gene>
    <name evidence="7" type="ordered locus">MTR_7g055790</name>
</gene>
<evidence type="ECO:0000256" key="3">
    <source>
        <dbReference type="ARBA" id="ARBA00023125"/>
    </source>
</evidence>
<dbReference type="EnsemblPlants" id="AES79095">
    <property type="protein sequence ID" value="AES79095"/>
    <property type="gene ID" value="MTR_7g055790"/>
</dbReference>
<evidence type="ECO:0000313" key="9">
    <source>
        <dbReference type="Proteomes" id="UP000002051"/>
    </source>
</evidence>